<proteinExistence type="predicted"/>
<accession>A0A7C3ZEX4</accession>
<evidence type="ECO:0000313" key="1">
    <source>
        <dbReference type="EMBL" id="HGF99379.1"/>
    </source>
</evidence>
<organism evidence="1">
    <name type="scientific">Planktothricoides sp. SpSt-374</name>
    <dbReference type="NCBI Taxonomy" id="2282167"/>
    <lineage>
        <taxon>Bacteria</taxon>
        <taxon>Bacillati</taxon>
        <taxon>Cyanobacteriota</taxon>
        <taxon>Cyanophyceae</taxon>
        <taxon>Oscillatoriophycideae</taxon>
        <taxon>Oscillatoriales</taxon>
        <taxon>Oscillatoriaceae</taxon>
        <taxon>Planktothricoides</taxon>
    </lineage>
</organism>
<comment type="caution">
    <text evidence="1">The sequence shown here is derived from an EMBL/GenBank/DDBJ whole genome shotgun (WGS) entry which is preliminary data.</text>
</comment>
<sequence length="67" mass="7663">MYVNTHLPERGIEQIVNRIFATRCITRADQQMFMSALLSKDALSATDRSHIDRVFDGLRQGLLKVVD</sequence>
<dbReference type="EMBL" id="DSPX01000013">
    <property type="protein sequence ID" value="HGF99379.1"/>
    <property type="molecule type" value="Genomic_DNA"/>
</dbReference>
<gene>
    <name evidence="1" type="ORF">ENR15_01575</name>
</gene>
<reference evidence="1" key="1">
    <citation type="journal article" date="2020" name="mSystems">
        <title>Genome- and Community-Level Interaction Insights into Carbon Utilization and Element Cycling Functions of Hydrothermarchaeota in Hydrothermal Sediment.</title>
        <authorList>
            <person name="Zhou Z."/>
            <person name="Liu Y."/>
            <person name="Xu W."/>
            <person name="Pan J."/>
            <person name="Luo Z.H."/>
            <person name="Li M."/>
        </authorList>
    </citation>
    <scope>NUCLEOTIDE SEQUENCE [LARGE SCALE GENOMIC DNA]</scope>
    <source>
        <strain evidence="1">SpSt-374</strain>
    </source>
</reference>
<dbReference type="AlphaFoldDB" id="A0A7C3ZEX4"/>
<protein>
    <submittedName>
        <fullName evidence="1">Uncharacterized protein</fullName>
    </submittedName>
</protein>
<name>A0A7C3ZEX4_9CYAN</name>